<proteinExistence type="inferred from homology"/>
<dbReference type="InterPro" id="IPR003702">
    <property type="entry name" value="ActCoA_hydro_N"/>
</dbReference>
<keyword evidence="6" id="KW-1185">Reference proteome</keyword>
<dbReference type="OrthoDB" id="9801795at2"/>
<dbReference type="PATRIC" id="fig|1429043.3.peg.4093"/>
<dbReference type="PANTHER" id="PTHR21432">
    <property type="entry name" value="ACETYL-COA HYDROLASE-RELATED"/>
    <property type="match status" value="1"/>
</dbReference>
<evidence type="ECO:0000313" key="5">
    <source>
        <dbReference type="EMBL" id="KIX12349.1"/>
    </source>
</evidence>
<sequence>MEHNRYLDLYQEKLATFDQAVSSIRDNGLLIHALTTAEPPGLLNAVARRLKNGDLKKLKVFSLLPLAHACNSLLIPELCDCVESFTAFVSSGDRGLVSVGLSQYIPNHFHQVPRLITQNMDVEVCVTTVSPMDKAGYMSLGTANDFTSTAARKARLLLVEVNKNMPRVFGRSAVHVSEVHAICENHVPLQEMPAASPKEEFKAIGGAIAEMVPDGATLQLGVGGLPNAVADYLGSHKDLGIHTEVFGPGMAKLIQKGVVNGSKKTLHPEKHVFTVAQGDQEMFDFMDDNPAMESYGVDYVNHPAVIAKNRDMISINSIIEVDLLGQCNSEFMRGHQFSGTGGQLDFVRGAYDAPGGKSILAFTSTARKGSISRIVPRLESGAMVSTPRMDTHWLVTEYGKANLKGMCARDRALAVIDLAHPKFRTGLLRAAEDMMLL</sequence>
<dbReference type="Gene3D" id="3.40.1080.10">
    <property type="entry name" value="Glutaconate Coenzyme A-transferase"/>
    <property type="match status" value="1"/>
</dbReference>
<feature type="domain" description="Acetyl-CoA hydrolase/transferase C-terminal" evidence="4">
    <location>
        <begin position="278"/>
        <end position="431"/>
    </location>
</feature>
<dbReference type="Pfam" id="PF02550">
    <property type="entry name" value="AcetylCoA_hydro"/>
    <property type="match status" value="1"/>
</dbReference>
<comment type="caution">
    <text evidence="5">The sequence shown here is derived from an EMBL/GenBank/DDBJ whole genome shotgun (WGS) entry which is preliminary data.</text>
</comment>
<dbReference type="PANTHER" id="PTHR21432:SF20">
    <property type="entry name" value="ACETYL-COA HYDROLASE"/>
    <property type="match status" value="1"/>
</dbReference>
<dbReference type="InterPro" id="IPR026888">
    <property type="entry name" value="AcetylCoA_hyd_C"/>
</dbReference>
<feature type="domain" description="Acetyl-CoA hydrolase/transferase N-terminal" evidence="3">
    <location>
        <begin position="87"/>
        <end position="186"/>
    </location>
</feature>
<dbReference type="InterPro" id="IPR046433">
    <property type="entry name" value="ActCoA_hydro"/>
</dbReference>
<organism evidence="5 6">
    <name type="scientific">Dethiosulfatarculus sandiegensis</name>
    <dbReference type="NCBI Taxonomy" id="1429043"/>
    <lineage>
        <taxon>Bacteria</taxon>
        <taxon>Pseudomonadati</taxon>
        <taxon>Thermodesulfobacteriota</taxon>
        <taxon>Desulfarculia</taxon>
        <taxon>Desulfarculales</taxon>
        <taxon>Desulfarculaceae</taxon>
        <taxon>Dethiosulfatarculus</taxon>
    </lineage>
</organism>
<dbReference type="InterPro" id="IPR038460">
    <property type="entry name" value="AcetylCoA_hyd_C_sf"/>
</dbReference>
<dbReference type="GO" id="GO:0006083">
    <property type="term" value="P:acetate metabolic process"/>
    <property type="evidence" value="ECO:0007669"/>
    <property type="project" value="InterPro"/>
</dbReference>
<evidence type="ECO:0000259" key="4">
    <source>
        <dbReference type="Pfam" id="PF13336"/>
    </source>
</evidence>
<reference evidence="5 6" key="1">
    <citation type="submission" date="2013-11" db="EMBL/GenBank/DDBJ databases">
        <title>Metagenomic analysis of a methanogenic consortium involved in long chain n-alkane degradation.</title>
        <authorList>
            <person name="Davidova I.A."/>
            <person name="Callaghan A.V."/>
            <person name="Wawrik B."/>
            <person name="Pruitt S."/>
            <person name="Marks C."/>
            <person name="Duncan K.E."/>
            <person name="Suflita J.M."/>
        </authorList>
    </citation>
    <scope>NUCLEOTIDE SEQUENCE [LARGE SCALE GENOMIC DNA]</scope>
    <source>
        <strain evidence="5 6">SPR</strain>
    </source>
</reference>
<dbReference type="InParanoid" id="A0A0D2J289"/>
<comment type="similarity">
    <text evidence="1">Belongs to the acetyl-CoA hydrolase/transferase family.</text>
</comment>
<accession>A0A0D2J289</accession>
<evidence type="ECO:0000313" key="6">
    <source>
        <dbReference type="Proteomes" id="UP000032233"/>
    </source>
</evidence>
<dbReference type="STRING" id="1429043.X474_19305"/>
<dbReference type="Proteomes" id="UP000032233">
    <property type="component" value="Unassembled WGS sequence"/>
</dbReference>
<gene>
    <name evidence="5" type="ORF">X474_19305</name>
</gene>
<dbReference type="Pfam" id="PF13336">
    <property type="entry name" value="AcetylCoA_hyd_C"/>
    <property type="match status" value="1"/>
</dbReference>
<keyword evidence="2 5" id="KW-0808">Transferase</keyword>
<protein>
    <submittedName>
        <fullName evidence="5">4-hydroxybutyrate CoA-transferase</fullName>
    </submittedName>
</protein>
<dbReference type="SUPFAM" id="SSF100950">
    <property type="entry name" value="NagB/RpiA/CoA transferase-like"/>
    <property type="match status" value="2"/>
</dbReference>
<dbReference type="InterPro" id="IPR037171">
    <property type="entry name" value="NagB/RpiA_transferase-like"/>
</dbReference>
<evidence type="ECO:0000256" key="2">
    <source>
        <dbReference type="ARBA" id="ARBA00022679"/>
    </source>
</evidence>
<dbReference type="RefSeq" id="WP_052515353.1">
    <property type="nucleotide sequence ID" value="NZ_AZAC01000033.1"/>
</dbReference>
<dbReference type="AlphaFoldDB" id="A0A0D2J289"/>
<evidence type="ECO:0000256" key="1">
    <source>
        <dbReference type="ARBA" id="ARBA00009632"/>
    </source>
</evidence>
<dbReference type="Gene3D" id="3.40.1080.20">
    <property type="entry name" value="Acetyl-CoA hydrolase/transferase C-terminal domain"/>
    <property type="match status" value="1"/>
</dbReference>
<dbReference type="EMBL" id="AZAC01000033">
    <property type="protein sequence ID" value="KIX12349.1"/>
    <property type="molecule type" value="Genomic_DNA"/>
</dbReference>
<name>A0A0D2J289_9BACT</name>
<evidence type="ECO:0000259" key="3">
    <source>
        <dbReference type="Pfam" id="PF02550"/>
    </source>
</evidence>
<dbReference type="Gene3D" id="3.30.750.70">
    <property type="entry name" value="4-hydroxybutyrate coenzyme like domains"/>
    <property type="match status" value="1"/>
</dbReference>
<dbReference type="GO" id="GO:0008775">
    <property type="term" value="F:acetate CoA-transferase activity"/>
    <property type="evidence" value="ECO:0007669"/>
    <property type="project" value="InterPro"/>
</dbReference>